<dbReference type="KEGG" id="slut:H9L13_07555"/>
<keyword evidence="3" id="KW-0645">Protease</keyword>
<dbReference type="RefSeq" id="WP_187537160.1">
    <property type="nucleotide sequence ID" value="NZ_BAABJT010000001.1"/>
</dbReference>
<keyword evidence="1" id="KW-0812">Transmembrane</keyword>
<protein>
    <submittedName>
        <fullName evidence="3">CPBP family intramembrane metalloprotease</fullName>
    </submittedName>
</protein>
<dbReference type="GO" id="GO:0004175">
    <property type="term" value="F:endopeptidase activity"/>
    <property type="evidence" value="ECO:0007669"/>
    <property type="project" value="UniProtKB-ARBA"/>
</dbReference>
<accession>A0A7G9SFE3</accession>
<proteinExistence type="predicted"/>
<feature type="transmembrane region" description="Helical" evidence="1">
    <location>
        <begin position="184"/>
        <end position="203"/>
    </location>
</feature>
<dbReference type="GO" id="GO:0080120">
    <property type="term" value="P:CAAX-box protein maturation"/>
    <property type="evidence" value="ECO:0007669"/>
    <property type="project" value="UniProtKB-ARBA"/>
</dbReference>
<dbReference type="GO" id="GO:0008237">
    <property type="term" value="F:metallopeptidase activity"/>
    <property type="evidence" value="ECO:0007669"/>
    <property type="project" value="UniProtKB-KW"/>
</dbReference>
<keyword evidence="4" id="KW-1185">Reference proteome</keyword>
<gene>
    <name evidence="3" type="ORF">H9L13_07555</name>
</gene>
<feature type="domain" description="CAAX prenyl protease 2/Lysostaphin resistance protein A-like" evidence="2">
    <location>
        <begin position="130"/>
        <end position="221"/>
    </location>
</feature>
<keyword evidence="1" id="KW-0472">Membrane</keyword>
<dbReference type="GO" id="GO:0006508">
    <property type="term" value="P:proteolysis"/>
    <property type="evidence" value="ECO:0007669"/>
    <property type="project" value="UniProtKB-KW"/>
</dbReference>
<evidence type="ECO:0000313" key="4">
    <source>
        <dbReference type="Proteomes" id="UP000515971"/>
    </source>
</evidence>
<keyword evidence="1" id="KW-1133">Transmembrane helix</keyword>
<sequence length="232" mass="24846">MDPRPRARDGLRALAETAIAACAYIAISLAAVRYLDLSMLFSDSWSAAERKVGSGFLVGATTQLLLVLAGAYLLRSIDLRRAIGRTFAPAPLKAWSIAFAATMIHLGTVLFVVLPQPQRVAEASSLNLLLSLIPAADGWSQEMFFRGYVLFRLARANIPGLAQILFSGLLFAAIHIGYAGHGWAAVSPLFGTFILGSFYAWAVRSGRGSLLPAVLGHILIVAVAQPWLALAR</sequence>
<dbReference type="AlphaFoldDB" id="A0A7G9SFE3"/>
<organism evidence="3 4">
    <name type="scientific">Sphingomonas lutea</name>
    <dbReference type="NCBI Taxonomy" id="1045317"/>
    <lineage>
        <taxon>Bacteria</taxon>
        <taxon>Pseudomonadati</taxon>
        <taxon>Pseudomonadota</taxon>
        <taxon>Alphaproteobacteria</taxon>
        <taxon>Sphingomonadales</taxon>
        <taxon>Sphingomonadaceae</taxon>
        <taxon>Sphingomonas</taxon>
    </lineage>
</organism>
<dbReference type="EMBL" id="CP060718">
    <property type="protein sequence ID" value="QNN66568.1"/>
    <property type="molecule type" value="Genomic_DNA"/>
</dbReference>
<feature type="transmembrane region" description="Helical" evidence="1">
    <location>
        <begin position="120"/>
        <end position="139"/>
    </location>
</feature>
<keyword evidence="3" id="KW-0482">Metalloprotease</keyword>
<dbReference type="Pfam" id="PF02517">
    <property type="entry name" value="Rce1-like"/>
    <property type="match status" value="1"/>
</dbReference>
<feature type="transmembrane region" description="Helical" evidence="1">
    <location>
        <begin position="94"/>
        <end position="114"/>
    </location>
</feature>
<keyword evidence="3" id="KW-0378">Hydrolase</keyword>
<feature type="transmembrane region" description="Helical" evidence="1">
    <location>
        <begin position="55"/>
        <end position="74"/>
    </location>
</feature>
<feature type="transmembrane region" description="Helical" evidence="1">
    <location>
        <begin position="210"/>
        <end position="230"/>
    </location>
</feature>
<dbReference type="Proteomes" id="UP000515971">
    <property type="component" value="Chromosome"/>
</dbReference>
<evidence type="ECO:0000256" key="1">
    <source>
        <dbReference type="SAM" id="Phobius"/>
    </source>
</evidence>
<feature type="transmembrane region" description="Helical" evidence="1">
    <location>
        <begin position="12"/>
        <end position="35"/>
    </location>
</feature>
<evidence type="ECO:0000259" key="2">
    <source>
        <dbReference type="Pfam" id="PF02517"/>
    </source>
</evidence>
<name>A0A7G9SFE3_9SPHN</name>
<dbReference type="InterPro" id="IPR003675">
    <property type="entry name" value="Rce1/LyrA-like_dom"/>
</dbReference>
<evidence type="ECO:0000313" key="3">
    <source>
        <dbReference type="EMBL" id="QNN66568.1"/>
    </source>
</evidence>
<reference evidence="3 4" key="1">
    <citation type="submission" date="2020-08" db="EMBL/GenBank/DDBJ databases">
        <title>Genome sequence of Sphingomonas lutea KCTC 23642T.</title>
        <authorList>
            <person name="Hyun D.-W."/>
            <person name="Bae J.-W."/>
        </authorList>
    </citation>
    <scope>NUCLEOTIDE SEQUENCE [LARGE SCALE GENOMIC DNA]</scope>
    <source>
        <strain evidence="3 4">KCTC 23642</strain>
    </source>
</reference>
<feature type="transmembrane region" description="Helical" evidence="1">
    <location>
        <begin position="160"/>
        <end position="178"/>
    </location>
</feature>